<sequence>MTTVAELLVESLADHGVTQVWGVVGDALNPVTDAIRREERLEWMGVRHEEVAAFAAGAQAQLTGRLGVCMGTVGPGAIHLLNGLYDAKKSGAPVLAICGQVPRGDMGSDFFQEVDNDTLFADVSVFCETVTSTEQLPGLIERAGNAALQHRGVAVLTLPGDVGELDLPSGTPVPRLVARPALATPDPDALAEAATALESASAVTLLVGAGARHARAEVLRLAERLSAPMVLSLKAKEGLEEDNPYEVGQSGLLGNHASEVAFSGCDVLVLLGTDFPYTGFLPEGKTVVQVDLDGARIGRRIPVQHAVVGDARLAVEGLLARLSAKPDRSHLESARSSYDAWRERQQRLTDPDHDRRPRGLLRRRVDNPDALIRPELLAAAVDRHAASDAVFTTDTGMATTWLARFVRMSGTRRLLGSYNLGSMANAMPQALGAQGLDRARQVVAFCGDGGLSMLMGDLITAVSHDLPVKLVVFDNGRLGMVKLEMEQAGLPEFGTVLHNPDFAAVARAVGLHGVRVTDPHDVDEAVREALAHPGPVLLDVVTNPDEVAVPPTPTVAQGWGFALAKTKEFVAAPE</sequence>
<dbReference type="InterPro" id="IPR012000">
    <property type="entry name" value="Thiamin_PyroP_enz_cen_dom"/>
</dbReference>
<name>A0ABV1NWD2_9ACTN</name>
<dbReference type="Pfam" id="PF02776">
    <property type="entry name" value="TPP_enzyme_N"/>
    <property type="match status" value="1"/>
</dbReference>
<dbReference type="CDD" id="cd07039">
    <property type="entry name" value="TPP_PYR_POX"/>
    <property type="match status" value="1"/>
</dbReference>
<evidence type="ECO:0000313" key="8">
    <source>
        <dbReference type="EMBL" id="MEQ7846819.1"/>
    </source>
</evidence>
<evidence type="ECO:0000259" key="5">
    <source>
        <dbReference type="Pfam" id="PF00205"/>
    </source>
</evidence>
<dbReference type="PANTHER" id="PTHR42981:SF2">
    <property type="entry name" value="PYRUVATE DEHYDROGENASE [UBIQUINONE]"/>
    <property type="match status" value="1"/>
</dbReference>
<comment type="similarity">
    <text evidence="1 3">Belongs to the TPP enzyme family.</text>
</comment>
<dbReference type="InterPro" id="IPR011766">
    <property type="entry name" value="TPP_enzyme_TPP-bd"/>
</dbReference>
<feature type="domain" description="Thiamine pyrophosphate enzyme N-terminal TPP-binding" evidence="7">
    <location>
        <begin position="3"/>
        <end position="116"/>
    </location>
</feature>
<dbReference type="Pfam" id="PF00205">
    <property type="entry name" value="TPP_enzyme_M"/>
    <property type="match status" value="1"/>
</dbReference>
<dbReference type="Proteomes" id="UP001482520">
    <property type="component" value="Unassembled WGS sequence"/>
</dbReference>
<evidence type="ECO:0000256" key="3">
    <source>
        <dbReference type="RuleBase" id="RU362132"/>
    </source>
</evidence>
<keyword evidence="2 3" id="KW-0786">Thiamine pyrophosphate</keyword>
<dbReference type="InterPro" id="IPR047210">
    <property type="entry name" value="TPP_PYR_POXB-like"/>
</dbReference>
<feature type="domain" description="Thiamine pyrophosphate enzyme central" evidence="5">
    <location>
        <begin position="190"/>
        <end position="318"/>
    </location>
</feature>
<dbReference type="InterPro" id="IPR012001">
    <property type="entry name" value="Thiamin_PyroP_enz_TPP-bd_dom"/>
</dbReference>
<feature type="domain" description="Thiamine pyrophosphate enzyme TPP-binding" evidence="6">
    <location>
        <begin position="394"/>
        <end position="540"/>
    </location>
</feature>
<evidence type="ECO:0000259" key="6">
    <source>
        <dbReference type="Pfam" id="PF02775"/>
    </source>
</evidence>
<dbReference type="InterPro" id="IPR047211">
    <property type="entry name" value="POXB-like"/>
</dbReference>
<organism evidence="8 9">
    <name type="scientific">Nocardioides kribbensis</name>
    <dbReference type="NCBI Taxonomy" id="305517"/>
    <lineage>
        <taxon>Bacteria</taxon>
        <taxon>Bacillati</taxon>
        <taxon>Actinomycetota</taxon>
        <taxon>Actinomycetes</taxon>
        <taxon>Propionibacteriales</taxon>
        <taxon>Nocardioidaceae</taxon>
        <taxon>Nocardioides</taxon>
    </lineage>
</organism>
<evidence type="ECO:0000256" key="1">
    <source>
        <dbReference type="ARBA" id="ARBA00007812"/>
    </source>
</evidence>
<dbReference type="SUPFAM" id="SSF52467">
    <property type="entry name" value="DHS-like NAD/FAD-binding domain"/>
    <property type="match status" value="1"/>
</dbReference>
<dbReference type="Gene3D" id="3.40.50.970">
    <property type="match status" value="2"/>
</dbReference>
<dbReference type="PANTHER" id="PTHR42981">
    <property type="entry name" value="PYRUVATE DEHYDROGENASE [UBIQUINONE]"/>
    <property type="match status" value="1"/>
</dbReference>
<accession>A0ABV1NWD2</accession>
<reference evidence="8 9" key="1">
    <citation type="submission" date="2024-02" db="EMBL/GenBank/DDBJ databases">
        <title>Full genome sequence of Nocardioides kribbensis.</title>
        <authorList>
            <person name="Poletto B.L."/>
            <person name="Silva G."/>
            <person name="Galante D."/>
            <person name="Campos K.R."/>
            <person name="Santos M.B.N."/>
            <person name="Sacchi C.T."/>
        </authorList>
    </citation>
    <scope>NUCLEOTIDE SEQUENCE [LARGE SCALE GENOMIC DNA]</scope>
    <source>
        <strain evidence="8 9">O4R</strain>
    </source>
</reference>
<evidence type="ECO:0000256" key="2">
    <source>
        <dbReference type="ARBA" id="ARBA00023052"/>
    </source>
</evidence>
<dbReference type="Pfam" id="PF02775">
    <property type="entry name" value="TPP_enzyme_C"/>
    <property type="match status" value="1"/>
</dbReference>
<feature type="region of interest" description="Disordered" evidence="4">
    <location>
        <begin position="331"/>
        <end position="359"/>
    </location>
</feature>
<dbReference type="RefSeq" id="WP_349499823.1">
    <property type="nucleotide sequence ID" value="NZ_JBEFCW010000489.1"/>
</dbReference>
<dbReference type="EMBL" id="JBEGDP010000004">
    <property type="protein sequence ID" value="MEQ7846819.1"/>
    <property type="molecule type" value="Genomic_DNA"/>
</dbReference>
<evidence type="ECO:0000256" key="4">
    <source>
        <dbReference type="SAM" id="MobiDB-lite"/>
    </source>
</evidence>
<gene>
    <name evidence="8" type="ORF">V6R90_05970</name>
</gene>
<dbReference type="CDD" id="cd02014">
    <property type="entry name" value="TPP_POX"/>
    <property type="match status" value="1"/>
</dbReference>
<evidence type="ECO:0000313" key="9">
    <source>
        <dbReference type="Proteomes" id="UP001482520"/>
    </source>
</evidence>
<evidence type="ECO:0000259" key="7">
    <source>
        <dbReference type="Pfam" id="PF02776"/>
    </source>
</evidence>
<keyword evidence="9" id="KW-1185">Reference proteome</keyword>
<proteinExistence type="inferred from homology"/>
<dbReference type="Gene3D" id="3.40.50.1220">
    <property type="entry name" value="TPP-binding domain"/>
    <property type="match status" value="1"/>
</dbReference>
<feature type="compositionally biased region" description="Basic and acidic residues" evidence="4">
    <location>
        <begin position="340"/>
        <end position="359"/>
    </location>
</feature>
<dbReference type="InterPro" id="IPR029061">
    <property type="entry name" value="THDP-binding"/>
</dbReference>
<dbReference type="InterPro" id="IPR029035">
    <property type="entry name" value="DHS-like_NAD/FAD-binding_dom"/>
</dbReference>
<comment type="caution">
    <text evidence="8">The sequence shown here is derived from an EMBL/GenBank/DDBJ whole genome shotgun (WGS) entry which is preliminary data.</text>
</comment>
<protein>
    <submittedName>
        <fullName evidence="8">Thiamine pyrophosphate-dependent enzyme</fullName>
    </submittedName>
</protein>
<dbReference type="InterPro" id="IPR047212">
    <property type="entry name" value="TPP_POXB-like"/>
</dbReference>
<dbReference type="SUPFAM" id="SSF52518">
    <property type="entry name" value="Thiamin diphosphate-binding fold (THDP-binding)"/>
    <property type="match status" value="2"/>
</dbReference>